<gene>
    <name evidence="1" type="ORF">GCM10023225_14820</name>
</gene>
<keyword evidence="2" id="KW-1185">Reference proteome</keyword>
<name>A0ABP9HNG3_9ACTN</name>
<sequence>MPVGGARALLIDGSRAALIGGYGGDADVITPLQLTDEGVQLAGPPRRLVLPNGAPISPGHLSGRGAELHLAVDATWYRLHLEDIPTD</sequence>
<dbReference type="Proteomes" id="UP001501195">
    <property type="component" value="Unassembled WGS sequence"/>
</dbReference>
<comment type="caution">
    <text evidence="1">The sequence shown here is derived from an EMBL/GenBank/DDBJ whole genome shotgun (WGS) entry which is preliminary data.</text>
</comment>
<reference evidence="2" key="1">
    <citation type="journal article" date="2019" name="Int. J. Syst. Evol. Microbiol.">
        <title>The Global Catalogue of Microorganisms (GCM) 10K type strain sequencing project: providing services to taxonomists for standard genome sequencing and annotation.</title>
        <authorList>
            <consortium name="The Broad Institute Genomics Platform"/>
            <consortium name="The Broad Institute Genome Sequencing Center for Infectious Disease"/>
            <person name="Wu L."/>
            <person name="Ma J."/>
        </authorList>
    </citation>
    <scope>NUCLEOTIDE SEQUENCE [LARGE SCALE GENOMIC DNA]</scope>
    <source>
        <strain evidence="2">JCM 18126</strain>
    </source>
</reference>
<protein>
    <submittedName>
        <fullName evidence="1">Uncharacterized protein</fullName>
    </submittedName>
</protein>
<evidence type="ECO:0000313" key="1">
    <source>
        <dbReference type="EMBL" id="GAA4974728.1"/>
    </source>
</evidence>
<proteinExistence type="predicted"/>
<evidence type="ECO:0000313" key="2">
    <source>
        <dbReference type="Proteomes" id="UP001501195"/>
    </source>
</evidence>
<dbReference type="EMBL" id="BAABIL010000195">
    <property type="protein sequence ID" value="GAA4974728.1"/>
    <property type="molecule type" value="Genomic_DNA"/>
</dbReference>
<organism evidence="1 2">
    <name type="scientific">Kineococcus glutinatus</name>
    <dbReference type="NCBI Taxonomy" id="1070872"/>
    <lineage>
        <taxon>Bacteria</taxon>
        <taxon>Bacillati</taxon>
        <taxon>Actinomycetota</taxon>
        <taxon>Actinomycetes</taxon>
        <taxon>Kineosporiales</taxon>
        <taxon>Kineosporiaceae</taxon>
        <taxon>Kineococcus</taxon>
    </lineage>
</organism>
<accession>A0ABP9HNG3</accession>
<dbReference type="RefSeq" id="WP_345711799.1">
    <property type="nucleotide sequence ID" value="NZ_BAABIL010000195.1"/>
</dbReference>